<sequence>FELTQPLAGKEAYLQGHIPGAFYADLNQNLSAQPGQAKASGGRHPLPERTFFAHWLGQMGMTAQTQVVAYDRNQNMFAGRLWWMCKWLGHEAVAVLDGGFAAWLAAGYPVQTAIPEPKQPSQFSPTQSLVTLLDAQDVLQELGGGKQTIVDARAAARFSGQNEPIDPVAGHIPGARNRPFTDNLQADGRFKPAQVLRQEFEALLEAQTSNMPTRIVHQCGSGVSALPNLLAMELAGLGRQALYAGSWSD</sequence>
<dbReference type="PANTHER" id="PTHR11364:SF27">
    <property type="entry name" value="SULFURTRANSFERASE"/>
    <property type="match status" value="1"/>
</dbReference>
<name>A0A7R9AJC8_9CRUS</name>
<dbReference type="CDD" id="cd01449">
    <property type="entry name" value="TST_Repeat_2"/>
    <property type="match status" value="1"/>
</dbReference>
<feature type="non-terminal residue" evidence="4">
    <location>
        <position position="249"/>
    </location>
</feature>
<keyword evidence="1" id="KW-0808">Transferase</keyword>
<evidence type="ECO:0000313" key="5">
    <source>
        <dbReference type="Proteomes" id="UP000677054"/>
    </source>
</evidence>
<evidence type="ECO:0000256" key="2">
    <source>
        <dbReference type="ARBA" id="ARBA00022737"/>
    </source>
</evidence>
<evidence type="ECO:0000256" key="1">
    <source>
        <dbReference type="ARBA" id="ARBA00022679"/>
    </source>
</evidence>
<dbReference type="PANTHER" id="PTHR11364">
    <property type="entry name" value="THIOSULFATE SULFERTANSFERASE"/>
    <property type="match status" value="1"/>
</dbReference>
<dbReference type="Gene3D" id="3.40.250.10">
    <property type="entry name" value="Rhodanese-like domain"/>
    <property type="match status" value="2"/>
</dbReference>
<gene>
    <name evidence="4" type="ORF">DSTB1V02_LOCUS15072</name>
</gene>
<keyword evidence="5" id="KW-1185">Reference proteome</keyword>
<accession>A0A7R9AJC8</accession>
<dbReference type="GO" id="GO:0004792">
    <property type="term" value="F:thiosulfate-cyanide sulfurtransferase activity"/>
    <property type="evidence" value="ECO:0007669"/>
    <property type="project" value="TreeGrafter"/>
</dbReference>
<dbReference type="EMBL" id="CAJPEV010023138">
    <property type="protein sequence ID" value="CAG0908337.1"/>
    <property type="molecule type" value="Genomic_DNA"/>
</dbReference>
<dbReference type="AlphaFoldDB" id="A0A7R9AJC8"/>
<evidence type="ECO:0000313" key="4">
    <source>
        <dbReference type="EMBL" id="CAD7255327.1"/>
    </source>
</evidence>
<feature type="non-terminal residue" evidence="4">
    <location>
        <position position="1"/>
    </location>
</feature>
<dbReference type="SUPFAM" id="SSF52821">
    <property type="entry name" value="Rhodanese/Cell cycle control phosphatase"/>
    <property type="match status" value="2"/>
</dbReference>
<dbReference type="CDD" id="cd01448">
    <property type="entry name" value="TST_Repeat_1"/>
    <property type="match status" value="1"/>
</dbReference>
<reference evidence="4" key="1">
    <citation type="submission" date="2020-11" db="EMBL/GenBank/DDBJ databases">
        <authorList>
            <person name="Tran Van P."/>
        </authorList>
    </citation>
    <scope>NUCLEOTIDE SEQUENCE</scope>
</reference>
<dbReference type="InterPro" id="IPR045078">
    <property type="entry name" value="TST/MPST-like"/>
</dbReference>
<feature type="domain" description="Rhodanese" evidence="3">
    <location>
        <begin position="143"/>
        <end position="247"/>
    </location>
</feature>
<organism evidence="4">
    <name type="scientific">Darwinula stevensoni</name>
    <dbReference type="NCBI Taxonomy" id="69355"/>
    <lineage>
        <taxon>Eukaryota</taxon>
        <taxon>Metazoa</taxon>
        <taxon>Ecdysozoa</taxon>
        <taxon>Arthropoda</taxon>
        <taxon>Crustacea</taxon>
        <taxon>Oligostraca</taxon>
        <taxon>Ostracoda</taxon>
        <taxon>Podocopa</taxon>
        <taxon>Podocopida</taxon>
        <taxon>Darwinulocopina</taxon>
        <taxon>Darwinuloidea</taxon>
        <taxon>Darwinulidae</taxon>
        <taxon>Darwinula</taxon>
    </lineage>
</organism>
<dbReference type="EMBL" id="LR922656">
    <property type="protein sequence ID" value="CAD7255327.1"/>
    <property type="molecule type" value="Genomic_DNA"/>
</dbReference>
<protein>
    <recommendedName>
        <fullName evidence="3">Rhodanese domain-containing protein</fullName>
    </recommendedName>
</protein>
<evidence type="ECO:0000259" key="3">
    <source>
        <dbReference type="PROSITE" id="PS50206"/>
    </source>
</evidence>
<dbReference type="OrthoDB" id="270167at2759"/>
<dbReference type="Pfam" id="PF00581">
    <property type="entry name" value="Rhodanese"/>
    <property type="match status" value="2"/>
</dbReference>
<proteinExistence type="predicted"/>
<dbReference type="InterPro" id="IPR036873">
    <property type="entry name" value="Rhodanese-like_dom_sf"/>
</dbReference>
<dbReference type="Proteomes" id="UP000677054">
    <property type="component" value="Unassembled WGS sequence"/>
</dbReference>
<dbReference type="SMART" id="SM00450">
    <property type="entry name" value="RHOD"/>
    <property type="match status" value="2"/>
</dbReference>
<keyword evidence="2" id="KW-0677">Repeat</keyword>
<dbReference type="PROSITE" id="PS50206">
    <property type="entry name" value="RHODANESE_3"/>
    <property type="match status" value="2"/>
</dbReference>
<dbReference type="InterPro" id="IPR001763">
    <property type="entry name" value="Rhodanese-like_dom"/>
</dbReference>
<feature type="domain" description="Rhodanese" evidence="3">
    <location>
        <begin position="11"/>
        <end position="112"/>
    </location>
</feature>